<dbReference type="EMBL" id="BPWL01000006">
    <property type="protein sequence ID" value="GJJ11673.1"/>
    <property type="molecule type" value="Genomic_DNA"/>
</dbReference>
<dbReference type="Proteomes" id="UP001050691">
    <property type="component" value="Unassembled WGS sequence"/>
</dbReference>
<evidence type="ECO:0000313" key="1">
    <source>
        <dbReference type="EMBL" id="GJJ11673.1"/>
    </source>
</evidence>
<reference evidence="1" key="1">
    <citation type="submission" date="2021-10" db="EMBL/GenBank/DDBJ databases">
        <title>De novo Genome Assembly of Clathrus columnatus (Basidiomycota, Fungi) Using Illumina and Nanopore Sequence Data.</title>
        <authorList>
            <person name="Ogiso-Tanaka E."/>
            <person name="Itagaki H."/>
            <person name="Hosoya T."/>
            <person name="Hosaka K."/>
        </authorList>
    </citation>
    <scope>NUCLEOTIDE SEQUENCE</scope>
    <source>
        <strain evidence="1">MO-923</strain>
    </source>
</reference>
<sequence length="77" mass="8310">MVAHPVAFQVQNSIEIGSIVGGTVYQNTTTLLDVKREFATIVATTDQLVAGYNALPVVECTGDHILALTIYQQSIFI</sequence>
<gene>
    <name evidence="1" type="ORF">Clacol_005909</name>
</gene>
<organism evidence="1 2">
    <name type="scientific">Clathrus columnatus</name>
    <dbReference type="NCBI Taxonomy" id="1419009"/>
    <lineage>
        <taxon>Eukaryota</taxon>
        <taxon>Fungi</taxon>
        <taxon>Dikarya</taxon>
        <taxon>Basidiomycota</taxon>
        <taxon>Agaricomycotina</taxon>
        <taxon>Agaricomycetes</taxon>
        <taxon>Phallomycetidae</taxon>
        <taxon>Phallales</taxon>
        <taxon>Clathraceae</taxon>
        <taxon>Clathrus</taxon>
    </lineage>
</organism>
<accession>A0AAV5ADV1</accession>
<proteinExistence type="predicted"/>
<dbReference type="AlphaFoldDB" id="A0AAV5ADV1"/>
<keyword evidence="2" id="KW-1185">Reference proteome</keyword>
<evidence type="ECO:0000313" key="2">
    <source>
        <dbReference type="Proteomes" id="UP001050691"/>
    </source>
</evidence>
<protein>
    <submittedName>
        <fullName evidence="1">Uncharacterized protein</fullName>
    </submittedName>
</protein>
<comment type="caution">
    <text evidence="1">The sequence shown here is derived from an EMBL/GenBank/DDBJ whole genome shotgun (WGS) entry which is preliminary data.</text>
</comment>
<name>A0AAV5ADV1_9AGAM</name>